<evidence type="ECO:0000313" key="2">
    <source>
        <dbReference type="EMBL" id="GAA5094559.1"/>
    </source>
</evidence>
<gene>
    <name evidence="2" type="ORF">GCM10023338_02990</name>
</gene>
<dbReference type="Proteomes" id="UP001500631">
    <property type="component" value="Unassembled WGS sequence"/>
</dbReference>
<comment type="caution">
    <text evidence="2">The sequence shown here is derived from an EMBL/GenBank/DDBJ whole genome shotgun (WGS) entry which is preliminary data.</text>
</comment>
<keyword evidence="1" id="KW-0732">Signal</keyword>
<feature type="chain" id="PRO_5046854114" evidence="1">
    <location>
        <begin position="21"/>
        <end position="454"/>
    </location>
</feature>
<name>A0ABP9MDI5_9GAMM</name>
<feature type="signal peptide" evidence="1">
    <location>
        <begin position="1"/>
        <end position="20"/>
    </location>
</feature>
<accession>A0ABP9MDI5</accession>
<proteinExistence type="predicted"/>
<reference evidence="3" key="1">
    <citation type="journal article" date="2019" name="Int. J. Syst. Evol. Microbiol.">
        <title>The Global Catalogue of Microorganisms (GCM) 10K type strain sequencing project: providing services to taxonomists for standard genome sequencing and annotation.</title>
        <authorList>
            <consortium name="The Broad Institute Genomics Platform"/>
            <consortium name="The Broad Institute Genome Sequencing Center for Infectious Disease"/>
            <person name="Wu L."/>
            <person name="Ma J."/>
        </authorList>
    </citation>
    <scope>NUCLEOTIDE SEQUENCE [LARGE SCALE GENOMIC DNA]</scope>
    <source>
        <strain evidence="3">JCM 18424</strain>
    </source>
</reference>
<evidence type="ECO:0000313" key="3">
    <source>
        <dbReference type="Proteomes" id="UP001500631"/>
    </source>
</evidence>
<sequence length="454" mass="53203">MKYSMLIMFILLAFNSFVVAKDESNTMQNLSQEVKDFYDIQPLSLDKLEQNLYIWGVGLNYPKSNFYDIGRKVVQANYALGQEMQSGVLDIWGMQKKAERISLYLQDNEALLNFYHPFIAENSRKSINRCNRYNDHDCIQKTIADETQIRVLNDKNKELQQRYEDISKYIDKSVGYFHPYSFASSAYPDMASVIRLLDLDAANAVLELYYGDRTKAIERLSRINFFANIEHHGALTMPLLQLNIQQALNQTINALLDQQLLDAGDPFLTKLYSQDIERFRLKLQQSLRWQAKITTQNNLYLYQDYKSRLMDLVHDDAIALAAENDVANRLYEYYQRYEDLLIQENITVESFQKIVPYIEGVPFNVYLISPYEYLKQAQYQQAYEKLLRTKIRILKGDRLPVDDIVQLDELNSRLYIHLDDELEFGSPLLPQPMRWFDANQPFLSLLEVAIPNVK</sequence>
<protein>
    <submittedName>
        <fullName evidence="2">Uncharacterized protein</fullName>
    </submittedName>
</protein>
<keyword evidence="3" id="KW-1185">Reference proteome</keyword>
<dbReference type="RefSeq" id="WP_143691430.1">
    <property type="nucleotide sequence ID" value="NZ_BAABKE010000001.1"/>
</dbReference>
<organism evidence="2 3">
    <name type="scientific">Wohlfahrtiimonas larvae</name>
    <dbReference type="NCBI Taxonomy" id="1157986"/>
    <lineage>
        <taxon>Bacteria</taxon>
        <taxon>Pseudomonadati</taxon>
        <taxon>Pseudomonadota</taxon>
        <taxon>Gammaproteobacteria</taxon>
        <taxon>Cardiobacteriales</taxon>
        <taxon>Ignatzschineriaceae</taxon>
        <taxon>Wohlfahrtiimonas</taxon>
    </lineage>
</organism>
<dbReference type="EMBL" id="BAABKE010000001">
    <property type="protein sequence ID" value="GAA5094559.1"/>
    <property type="molecule type" value="Genomic_DNA"/>
</dbReference>
<evidence type="ECO:0000256" key="1">
    <source>
        <dbReference type="SAM" id="SignalP"/>
    </source>
</evidence>